<protein>
    <submittedName>
        <fullName evidence="1">Uncharacterized protein</fullName>
    </submittedName>
</protein>
<keyword evidence="2" id="KW-1185">Reference proteome</keyword>
<sequence>MVTLIKRLEKSVVGVQAMFRSNKAQQDYRRMKLAHEEDQLEYDGMKELDQIATVSWCGGSFTLCAVVEAGLST</sequence>
<organism evidence="1 2">
    <name type="scientific">Brassica napus</name>
    <name type="common">Rape</name>
    <dbReference type="NCBI Taxonomy" id="3708"/>
    <lineage>
        <taxon>Eukaryota</taxon>
        <taxon>Viridiplantae</taxon>
        <taxon>Streptophyta</taxon>
        <taxon>Embryophyta</taxon>
        <taxon>Tracheophyta</taxon>
        <taxon>Spermatophyta</taxon>
        <taxon>Magnoliopsida</taxon>
        <taxon>eudicotyledons</taxon>
        <taxon>Gunneridae</taxon>
        <taxon>Pentapetalae</taxon>
        <taxon>rosids</taxon>
        <taxon>malvids</taxon>
        <taxon>Brassicales</taxon>
        <taxon>Brassicaceae</taxon>
        <taxon>Brassiceae</taxon>
        <taxon>Brassica</taxon>
    </lineage>
</organism>
<reference evidence="1 2" key="1">
    <citation type="submission" date="2021-05" db="EMBL/GenBank/DDBJ databases">
        <title>Genome Assembly of Synthetic Allotetraploid Brassica napus Reveals Homoeologous Exchanges between Subgenomes.</title>
        <authorList>
            <person name="Davis J.T."/>
        </authorList>
    </citation>
    <scope>NUCLEOTIDE SEQUENCE [LARGE SCALE GENOMIC DNA]</scope>
    <source>
        <strain evidence="2">cv. Da-Ae</strain>
        <tissue evidence="1">Seedling</tissue>
    </source>
</reference>
<dbReference type="PROSITE" id="PS50096">
    <property type="entry name" value="IQ"/>
    <property type="match status" value="1"/>
</dbReference>
<evidence type="ECO:0000313" key="1">
    <source>
        <dbReference type="EMBL" id="KAH0870701.1"/>
    </source>
</evidence>
<accession>A0ABQ7YTG8</accession>
<dbReference type="EMBL" id="JAGKQM010000017">
    <property type="protein sequence ID" value="KAH0870701.1"/>
    <property type="molecule type" value="Genomic_DNA"/>
</dbReference>
<comment type="caution">
    <text evidence="1">The sequence shown here is derived from an EMBL/GenBank/DDBJ whole genome shotgun (WGS) entry which is preliminary data.</text>
</comment>
<name>A0ABQ7YTG8_BRANA</name>
<evidence type="ECO:0000313" key="2">
    <source>
        <dbReference type="Proteomes" id="UP000824890"/>
    </source>
</evidence>
<dbReference type="Proteomes" id="UP000824890">
    <property type="component" value="Unassembled WGS sequence"/>
</dbReference>
<gene>
    <name evidence="1" type="ORF">HID58_077723</name>
</gene>
<proteinExistence type="predicted"/>